<comment type="similarity">
    <text evidence="2">Belongs to the bacterial solute-binding protein 5 family.</text>
</comment>
<dbReference type="InterPro" id="IPR000914">
    <property type="entry name" value="SBP_5_dom"/>
</dbReference>
<dbReference type="Gene3D" id="3.10.105.10">
    <property type="entry name" value="Dipeptide-binding Protein, Domain 3"/>
    <property type="match status" value="1"/>
</dbReference>
<dbReference type="GO" id="GO:1904680">
    <property type="term" value="F:peptide transmembrane transporter activity"/>
    <property type="evidence" value="ECO:0007669"/>
    <property type="project" value="TreeGrafter"/>
</dbReference>
<evidence type="ECO:0000256" key="3">
    <source>
        <dbReference type="ARBA" id="ARBA00022448"/>
    </source>
</evidence>
<proteinExistence type="inferred from homology"/>
<dbReference type="OrthoDB" id="9801912at2"/>
<protein>
    <submittedName>
        <fullName evidence="8">Oligopeptide transport system substrate-binding protein</fullName>
    </submittedName>
</protein>
<dbReference type="Gene3D" id="3.90.76.10">
    <property type="entry name" value="Dipeptide-binding Protein, Domain 1"/>
    <property type="match status" value="1"/>
</dbReference>
<dbReference type="RefSeq" id="WP_109734034.1">
    <property type="nucleotide sequence ID" value="NZ_BAAACK010000017.1"/>
</dbReference>
<dbReference type="InterPro" id="IPR039424">
    <property type="entry name" value="SBP_5"/>
</dbReference>
<evidence type="ECO:0000256" key="2">
    <source>
        <dbReference type="ARBA" id="ARBA00005695"/>
    </source>
</evidence>
<keyword evidence="9" id="KW-1185">Reference proteome</keyword>
<evidence type="ECO:0000256" key="6">
    <source>
        <dbReference type="SAM" id="SignalP"/>
    </source>
</evidence>
<dbReference type="PROSITE" id="PS51257">
    <property type="entry name" value="PROKAR_LIPOPROTEIN"/>
    <property type="match status" value="1"/>
</dbReference>
<dbReference type="SUPFAM" id="SSF53850">
    <property type="entry name" value="Periplasmic binding protein-like II"/>
    <property type="match status" value="1"/>
</dbReference>
<feature type="chain" id="PRO_5043162218" evidence="6">
    <location>
        <begin position="21"/>
        <end position="535"/>
    </location>
</feature>
<evidence type="ECO:0000256" key="5">
    <source>
        <dbReference type="SAM" id="MobiDB-lite"/>
    </source>
</evidence>
<feature type="region of interest" description="Disordered" evidence="5">
    <location>
        <begin position="23"/>
        <end position="44"/>
    </location>
</feature>
<evidence type="ECO:0000256" key="4">
    <source>
        <dbReference type="ARBA" id="ARBA00022729"/>
    </source>
</evidence>
<evidence type="ECO:0000313" key="9">
    <source>
        <dbReference type="Proteomes" id="UP000245845"/>
    </source>
</evidence>
<evidence type="ECO:0000313" key="8">
    <source>
        <dbReference type="EMBL" id="PWJ17076.1"/>
    </source>
</evidence>
<dbReference type="PANTHER" id="PTHR30290:SF10">
    <property type="entry name" value="PERIPLASMIC OLIGOPEPTIDE-BINDING PROTEIN-RELATED"/>
    <property type="match status" value="1"/>
</dbReference>
<dbReference type="PIRSF" id="PIRSF002741">
    <property type="entry name" value="MppA"/>
    <property type="match status" value="1"/>
</dbReference>
<dbReference type="Pfam" id="PF00496">
    <property type="entry name" value="SBP_bac_5"/>
    <property type="match status" value="1"/>
</dbReference>
<feature type="compositionally biased region" description="Basic and acidic residues" evidence="5">
    <location>
        <begin position="24"/>
        <end position="44"/>
    </location>
</feature>
<sequence length="535" mass="59749">MKKVISVLLAVTLVAGTLFGCSSGKKDSPEDKGKTEDTGSKEKSITFNIGMEPTTLDPSLNSGNDGTLVLNHMYEGLMIEKDNDFVCAAAEDYDVSDDGKVYTFHLRDNKWSDGEPVRAQDFEFSWNRALDPEVASTYSWIFESGGIESYKAVDDKTFEVTLNSNNPVFLSLLANTTFFPLREDKVDYLNGAWALDPEKVVTNGAYKMTEYKAGDRLVMEKNENYHDAANVKIDKIIALMIVDQTTALTAYEAGDIDAITEVPPAEKQRLLNEDPNFMVSPLNGTNFYAFNTAKAPFDDVNVRKALSYAIDRKAIVEDVLKGGEQPAHSLIPGVIYDSDGKVFNEVSGDYGIPEDDSKVEEAKQLLADAGYPNGEGFPKTELLYNTNEKNKAVAEAIQQQWKENLNIDVTLVNMESAVFHQTRVAHDFDVCRGGWYGDYNDPLTHLELYTSDNSMNYASWSNPEYDKLITEAKGSTGKERFDKFYAAEKLLMEGYAYMPISYDVYTCLINQDKITGYEILSTGVYRFINADVVEE</sequence>
<organism evidence="8 9">
    <name type="scientific">Faecalicatena orotica</name>
    <dbReference type="NCBI Taxonomy" id="1544"/>
    <lineage>
        <taxon>Bacteria</taxon>
        <taxon>Bacillati</taxon>
        <taxon>Bacillota</taxon>
        <taxon>Clostridia</taxon>
        <taxon>Lachnospirales</taxon>
        <taxon>Lachnospiraceae</taxon>
        <taxon>Faecalicatena</taxon>
    </lineage>
</organism>
<comment type="subcellular location">
    <subcellularLocation>
        <location evidence="1">Cell envelope</location>
    </subcellularLocation>
</comment>
<dbReference type="FunFam" id="3.10.105.10:FF:000001">
    <property type="entry name" value="Oligopeptide ABC transporter, oligopeptide-binding protein"/>
    <property type="match status" value="1"/>
</dbReference>
<feature type="domain" description="Solute-binding protein family 5" evidence="7">
    <location>
        <begin position="88"/>
        <end position="455"/>
    </location>
</feature>
<keyword evidence="4 6" id="KW-0732">Signal</keyword>
<accession>A0A2Y9BMM1</accession>
<dbReference type="EMBL" id="QGDL01000029">
    <property type="protein sequence ID" value="PWJ17076.1"/>
    <property type="molecule type" value="Genomic_DNA"/>
</dbReference>
<dbReference type="PANTHER" id="PTHR30290">
    <property type="entry name" value="PERIPLASMIC BINDING COMPONENT OF ABC TRANSPORTER"/>
    <property type="match status" value="1"/>
</dbReference>
<dbReference type="GO" id="GO:0042597">
    <property type="term" value="C:periplasmic space"/>
    <property type="evidence" value="ECO:0007669"/>
    <property type="project" value="UniProtKB-ARBA"/>
</dbReference>
<dbReference type="Proteomes" id="UP000245845">
    <property type="component" value="Unassembled WGS sequence"/>
</dbReference>
<dbReference type="GO" id="GO:0030313">
    <property type="term" value="C:cell envelope"/>
    <property type="evidence" value="ECO:0007669"/>
    <property type="project" value="UniProtKB-SubCell"/>
</dbReference>
<dbReference type="GO" id="GO:0043190">
    <property type="term" value="C:ATP-binding cassette (ABC) transporter complex"/>
    <property type="evidence" value="ECO:0007669"/>
    <property type="project" value="InterPro"/>
</dbReference>
<keyword evidence="3" id="KW-0813">Transport</keyword>
<comment type="caution">
    <text evidence="8">The sequence shown here is derived from an EMBL/GenBank/DDBJ whole genome shotgun (WGS) entry which is preliminary data.</text>
</comment>
<feature type="signal peptide" evidence="6">
    <location>
        <begin position="1"/>
        <end position="20"/>
    </location>
</feature>
<reference evidence="8 9" key="1">
    <citation type="submission" date="2018-05" db="EMBL/GenBank/DDBJ databases">
        <title>The Hungate 1000. A catalogue of reference genomes from the rumen microbiome.</title>
        <authorList>
            <person name="Kelly W."/>
        </authorList>
    </citation>
    <scope>NUCLEOTIDE SEQUENCE [LARGE SCALE GENOMIC DNA]</scope>
    <source>
        <strain evidence="8 9">NLAE-zl-C242</strain>
    </source>
</reference>
<evidence type="ECO:0000256" key="1">
    <source>
        <dbReference type="ARBA" id="ARBA00004196"/>
    </source>
</evidence>
<name>A0A2Y9BMM1_9FIRM</name>
<dbReference type="InterPro" id="IPR030678">
    <property type="entry name" value="Peptide/Ni-bd"/>
</dbReference>
<dbReference type="AlphaFoldDB" id="A0A2Y9BMM1"/>
<gene>
    <name evidence="8" type="ORF">A8806_12917</name>
</gene>
<dbReference type="Gene3D" id="3.40.190.10">
    <property type="entry name" value="Periplasmic binding protein-like II"/>
    <property type="match status" value="1"/>
</dbReference>
<dbReference type="CDD" id="cd08504">
    <property type="entry name" value="PBP2_OppA"/>
    <property type="match status" value="1"/>
</dbReference>
<evidence type="ECO:0000259" key="7">
    <source>
        <dbReference type="Pfam" id="PF00496"/>
    </source>
</evidence>
<dbReference type="GO" id="GO:0015833">
    <property type="term" value="P:peptide transport"/>
    <property type="evidence" value="ECO:0007669"/>
    <property type="project" value="TreeGrafter"/>
</dbReference>